<dbReference type="RefSeq" id="WP_079666118.1">
    <property type="nucleotide sequence ID" value="NZ_FUYZ01000002.1"/>
</dbReference>
<gene>
    <name evidence="1" type="ORF">SAMN05660477_00845</name>
</gene>
<dbReference type="Proteomes" id="UP000191112">
    <property type="component" value="Unassembled WGS sequence"/>
</dbReference>
<name>A0A1T5DMF6_9FLAO</name>
<accession>A0A1T5DMF6</accession>
<reference evidence="1 2" key="1">
    <citation type="submission" date="2017-02" db="EMBL/GenBank/DDBJ databases">
        <authorList>
            <person name="Peterson S.W."/>
        </authorList>
    </citation>
    <scope>NUCLEOTIDE SEQUENCE [LARGE SCALE GENOMIC DNA]</scope>
    <source>
        <strain evidence="1 2">DSM 22323</strain>
    </source>
</reference>
<sequence length="271" mass="29455">MKNKLYILGIFINIALKAQVGINTTSPQKMLDVNGDLNIRKELRVEGTDLIKGNSGSMGQLYKVKTVLPNQILTDSWKTVQIAKGTGSLSLFYLNTVKDTEGVEFDKNNLAAQYVLNESFTAPNPNNDSTKKNWAWIKNAKDVFTVTKSDNKSKAILSLQTVVQITANTTSSASFACGIFVSKDGGLEQLKAVRNDVVRGPSGAYKVYNLNVTLDELSPGIYTVRAACANRNLNLTSVPSTKLGIGKAMDQISLSNDMAQTTLTTSVLQTY</sequence>
<evidence type="ECO:0000313" key="1">
    <source>
        <dbReference type="EMBL" id="SKB72791.1"/>
    </source>
</evidence>
<evidence type="ECO:0000313" key="2">
    <source>
        <dbReference type="Proteomes" id="UP000191112"/>
    </source>
</evidence>
<proteinExistence type="predicted"/>
<keyword evidence="2" id="KW-1185">Reference proteome</keyword>
<dbReference type="EMBL" id="FUYZ01000002">
    <property type="protein sequence ID" value="SKB72791.1"/>
    <property type="molecule type" value="Genomic_DNA"/>
</dbReference>
<protein>
    <submittedName>
        <fullName evidence="1">Uncharacterized protein</fullName>
    </submittedName>
</protein>
<dbReference type="OrthoDB" id="1273065at2"/>
<organism evidence="1 2">
    <name type="scientific">Soonwooa buanensis</name>
    <dbReference type="NCBI Taxonomy" id="619805"/>
    <lineage>
        <taxon>Bacteria</taxon>
        <taxon>Pseudomonadati</taxon>
        <taxon>Bacteroidota</taxon>
        <taxon>Flavobacteriia</taxon>
        <taxon>Flavobacteriales</taxon>
        <taxon>Weeksellaceae</taxon>
        <taxon>Chryseobacterium group</taxon>
        <taxon>Soonwooa</taxon>
    </lineage>
</organism>
<dbReference type="STRING" id="619805.SAMN05660477_00845"/>
<dbReference type="AlphaFoldDB" id="A0A1T5DMF6"/>